<dbReference type="Proteomes" id="UP000600918">
    <property type="component" value="Unassembled WGS sequence"/>
</dbReference>
<comment type="caution">
    <text evidence="1">The sequence shown here is derived from an EMBL/GenBank/DDBJ whole genome shotgun (WGS) entry which is preliminary data.</text>
</comment>
<dbReference type="AlphaFoldDB" id="A0A834P666"/>
<organism evidence="1 2">
    <name type="scientific">Vespula pensylvanica</name>
    <name type="common">Western yellow jacket</name>
    <name type="synonym">Wasp</name>
    <dbReference type="NCBI Taxonomy" id="30213"/>
    <lineage>
        <taxon>Eukaryota</taxon>
        <taxon>Metazoa</taxon>
        <taxon>Ecdysozoa</taxon>
        <taxon>Arthropoda</taxon>
        <taxon>Hexapoda</taxon>
        <taxon>Insecta</taxon>
        <taxon>Pterygota</taxon>
        <taxon>Neoptera</taxon>
        <taxon>Endopterygota</taxon>
        <taxon>Hymenoptera</taxon>
        <taxon>Apocrita</taxon>
        <taxon>Aculeata</taxon>
        <taxon>Vespoidea</taxon>
        <taxon>Vespidae</taxon>
        <taxon>Vespinae</taxon>
        <taxon>Vespula</taxon>
    </lineage>
</organism>
<evidence type="ECO:0000313" key="2">
    <source>
        <dbReference type="Proteomes" id="UP000600918"/>
    </source>
</evidence>
<proteinExistence type="predicted"/>
<protein>
    <submittedName>
        <fullName evidence="1">Uncharacterized protein</fullName>
    </submittedName>
</protein>
<dbReference type="EMBL" id="JACSDY010000004">
    <property type="protein sequence ID" value="KAF7429820.1"/>
    <property type="molecule type" value="Genomic_DNA"/>
</dbReference>
<gene>
    <name evidence="1" type="ORF">H0235_006218</name>
</gene>
<evidence type="ECO:0000313" key="1">
    <source>
        <dbReference type="EMBL" id="KAF7429820.1"/>
    </source>
</evidence>
<keyword evidence="2" id="KW-1185">Reference proteome</keyword>
<name>A0A834P666_VESPE</name>
<accession>A0A834P666</accession>
<sequence>MPGNFKGELARLAYKVASTMSKPLVRAASDFTSAQVFGDLNIEFPRDNPRTFFRFILTQRRLAELSDFLICTIWERNLSFVEYEEDVHRKIPNHENVLDLADHRA</sequence>
<reference evidence="1" key="1">
    <citation type="journal article" date="2020" name="G3 (Bethesda)">
        <title>High-Quality Assemblies for Three Invasive Social Wasps from the &lt;i&gt;Vespula&lt;/i&gt; Genus.</title>
        <authorList>
            <person name="Harrop T.W.R."/>
            <person name="Guhlin J."/>
            <person name="McLaughlin G.M."/>
            <person name="Permina E."/>
            <person name="Stockwell P."/>
            <person name="Gilligan J."/>
            <person name="Le Lec M.F."/>
            <person name="Gruber M.A.M."/>
            <person name="Quinn O."/>
            <person name="Lovegrove M."/>
            <person name="Duncan E.J."/>
            <person name="Remnant E.J."/>
            <person name="Van Eeckhoven J."/>
            <person name="Graham B."/>
            <person name="Knapp R.A."/>
            <person name="Langford K.W."/>
            <person name="Kronenberg Z."/>
            <person name="Press M.O."/>
            <person name="Eacker S.M."/>
            <person name="Wilson-Rankin E.E."/>
            <person name="Purcell J."/>
            <person name="Lester P.J."/>
            <person name="Dearden P.K."/>
        </authorList>
    </citation>
    <scope>NUCLEOTIDE SEQUENCE</scope>
    <source>
        <strain evidence="1">Volc-1</strain>
    </source>
</reference>